<comment type="caution">
    <text evidence="2">The sequence shown here is derived from an EMBL/GenBank/DDBJ whole genome shotgun (WGS) entry which is preliminary data.</text>
</comment>
<dbReference type="AlphaFoldDB" id="A0A9P6B106"/>
<dbReference type="OrthoDB" id="432234at2759"/>
<gene>
    <name evidence="2" type="ORF">BS47DRAFT_1360950</name>
</gene>
<evidence type="ECO:0000259" key="1">
    <source>
        <dbReference type="Pfam" id="PF14214"/>
    </source>
</evidence>
<reference evidence="2" key="1">
    <citation type="journal article" date="2020" name="Nat. Commun.">
        <title>Large-scale genome sequencing of mycorrhizal fungi provides insights into the early evolution of symbiotic traits.</title>
        <authorList>
            <person name="Miyauchi S."/>
            <person name="Kiss E."/>
            <person name="Kuo A."/>
            <person name="Drula E."/>
            <person name="Kohler A."/>
            <person name="Sanchez-Garcia M."/>
            <person name="Morin E."/>
            <person name="Andreopoulos B."/>
            <person name="Barry K.W."/>
            <person name="Bonito G."/>
            <person name="Buee M."/>
            <person name="Carver A."/>
            <person name="Chen C."/>
            <person name="Cichocki N."/>
            <person name="Clum A."/>
            <person name="Culley D."/>
            <person name="Crous P.W."/>
            <person name="Fauchery L."/>
            <person name="Girlanda M."/>
            <person name="Hayes R.D."/>
            <person name="Keri Z."/>
            <person name="LaButti K."/>
            <person name="Lipzen A."/>
            <person name="Lombard V."/>
            <person name="Magnuson J."/>
            <person name="Maillard F."/>
            <person name="Murat C."/>
            <person name="Nolan M."/>
            <person name="Ohm R.A."/>
            <person name="Pangilinan J."/>
            <person name="Pereira M.F."/>
            <person name="Perotto S."/>
            <person name="Peter M."/>
            <person name="Pfister S."/>
            <person name="Riley R."/>
            <person name="Sitrit Y."/>
            <person name="Stielow J.B."/>
            <person name="Szollosi G."/>
            <person name="Zifcakova L."/>
            <person name="Stursova M."/>
            <person name="Spatafora J.W."/>
            <person name="Tedersoo L."/>
            <person name="Vaario L.M."/>
            <person name="Yamada A."/>
            <person name="Yan M."/>
            <person name="Wang P."/>
            <person name="Xu J."/>
            <person name="Bruns T."/>
            <person name="Baldrian P."/>
            <person name="Vilgalys R."/>
            <person name="Dunand C."/>
            <person name="Henrissat B."/>
            <person name="Grigoriev I.V."/>
            <person name="Hibbett D."/>
            <person name="Nagy L.G."/>
            <person name="Martin F.M."/>
        </authorList>
    </citation>
    <scope>NUCLEOTIDE SEQUENCE</scope>
    <source>
        <strain evidence="2">UP504</strain>
    </source>
</reference>
<evidence type="ECO:0000313" key="2">
    <source>
        <dbReference type="EMBL" id="KAF9515504.1"/>
    </source>
</evidence>
<sequence length="461" mass="51741">MAFIFAHEVDRFNPDCNLTPGHNKKKGNLAPLSLNAEEVKTQEAIFNPDCNLTPGHNKKKYLAPPPLNAEELQRSMGMKTIIYLLLLMCGELMICPSPQIQPTQDQQKVPIEIKMQCCKNFRDGTMWEQPPCCAVCGCEHRDATIWKYYVSGDAVKPGYGLDLLQATDQTITQSSYEFVFGNQAINSLMLVASALSSKPYPKLPKFALKNKLYHGHFPDEFKDITWIEEKTDHAQEIFEQDTAGVAAHPASQLYNSQEEANPNMSMHVMLESTGICDPDDPIQEYNNPNSFPGMFPTLYPFGIGGFEDETREIPISLQAQYHCSFMFIALNIYQHHASHLHSALTVKKSNYDYIAQKLVSLSPELIQRVAKHIENEGKISDLTTQEKNVMTLLKQVNIVSAKIPGSSASKLQVWNEICAYMGYFGLPHLYMTLNPNAMYGDDLVDLSLQSPQLVDAAQHAI</sequence>
<organism evidence="2 3">
    <name type="scientific">Hydnum rufescens UP504</name>
    <dbReference type="NCBI Taxonomy" id="1448309"/>
    <lineage>
        <taxon>Eukaryota</taxon>
        <taxon>Fungi</taxon>
        <taxon>Dikarya</taxon>
        <taxon>Basidiomycota</taxon>
        <taxon>Agaricomycotina</taxon>
        <taxon>Agaricomycetes</taxon>
        <taxon>Cantharellales</taxon>
        <taxon>Hydnaceae</taxon>
        <taxon>Hydnum</taxon>
    </lineage>
</organism>
<dbReference type="Pfam" id="PF14214">
    <property type="entry name" value="Helitron_like_N"/>
    <property type="match status" value="1"/>
</dbReference>
<dbReference type="Proteomes" id="UP000886523">
    <property type="component" value="Unassembled WGS sequence"/>
</dbReference>
<proteinExistence type="predicted"/>
<name>A0A9P6B106_9AGAM</name>
<keyword evidence="3" id="KW-1185">Reference proteome</keyword>
<accession>A0A9P6B106</accession>
<evidence type="ECO:0000313" key="3">
    <source>
        <dbReference type="Proteomes" id="UP000886523"/>
    </source>
</evidence>
<dbReference type="EMBL" id="MU128949">
    <property type="protein sequence ID" value="KAF9515504.1"/>
    <property type="molecule type" value="Genomic_DNA"/>
</dbReference>
<feature type="domain" description="Helitron helicase-like" evidence="1">
    <location>
        <begin position="320"/>
        <end position="438"/>
    </location>
</feature>
<dbReference type="InterPro" id="IPR025476">
    <property type="entry name" value="Helitron_helicase-like"/>
</dbReference>
<protein>
    <recommendedName>
        <fullName evidence="1">Helitron helicase-like domain-containing protein</fullName>
    </recommendedName>
</protein>